<proteinExistence type="predicted"/>
<accession>A0AAD6YDA6</accession>
<protein>
    <submittedName>
        <fullName evidence="2">Uncharacterized protein</fullName>
    </submittedName>
</protein>
<feature type="transmembrane region" description="Helical" evidence="1">
    <location>
        <begin position="20"/>
        <end position="40"/>
    </location>
</feature>
<gene>
    <name evidence="2" type="ORF">GGX14DRAFT_393257</name>
</gene>
<dbReference type="AlphaFoldDB" id="A0AAD6YDA6"/>
<dbReference type="Proteomes" id="UP001219525">
    <property type="component" value="Unassembled WGS sequence"/>
</dbReference>
<evidence type="ECO:0000313" key="3">
    <source>
        <dbReference type="Proteomes" id="UP001219525"/>
    </source>
</evidence>
<organism evidence="2 3">
    <name type="scientific">Mycena pura</name>
    <dbReference type="NCBI Taxonomy" id="153505"/>
    <lineage>
        <taxon>Eukaryota</taxon>
        <taxon>Fungi</taxon>
        <taxon>Dikarya</taxon>
        <taxon>Basidiomycota</taxon>
        <taxon>Agaricomycotina</taxon>
        <taxon>Agaricomycetes</taxon>
        <taxon>Agaricomycetidae</taxon>
        <taxon>Agaricales</taxon>
        <taxon>Marasmiineae</taxon>
        <taxon>Mycenaceae</taxon>
        <taxon>Mycena</taxon>
    </lineage>
</organism>
<keyword evidence="1" id="KW-0812">Transmembrane</keyword>
<evidence type="ECO:0000256" key="1">
    <source>
        <dbReference type="SAM" id="Phobius"/>
    </source>
</evidence>
<name>A0AAD6YDA6_9AGAR</name>
<dbReference type="EMBL" id="JARJCW010000022">
    <property type="protein sequence ID" value="KAJ7213055.1"/>
    <property type="molecule type" value="Genomic_DNA"/>
</dbReference>
<evidence type="ECO:0000313" key="2">
    <source>
        <dbReference type="EMBL" id="KAJ7213055.1"/>
    </source>
</evidence>
<keyword evidence="1" id="KW-0472">Membrane</keyword>
<keyword evidence="3" id="KW-1185">Reference proteome</keyword>
<reference evidence="2" key="1">
    <citation type="submission" date="2023-03" db="EMBL/GenBank/DDBJ databases">
        <title>Massive genome expansion in bonnet fungi (Mycena s.s.) driven by repeated elements and novel gene families across ecological guilds.</title>
        <authorList>
            <consortium name="Lawrence Berkeley National Laboratory"/>
            <person name="Harder C.B."/>
            <person name="Miyauchi S."/>
            <person name="Viragh M."/>
            <person name="Kuo A."/>
            <person name="Thoen E."/>
            <person name="Andreopoulos B."/>
            <person name="Lu D."/>
            <person name="Skrede I."/>
            <person name="Drula E."/>
            <person name="Henrissat B."/>
            <person name="Morin E."/>
            <person name="Kohler A."/>
            <person name="Barry K."/>
            <person name="LaButti K."/>
            <person name="Morin E."/>
            <person name="Salamov A."/>
            <person name="Lipzen A."/>
            <person name="Mereny Z."/>
            <person name="Hegedus B."/>
            <person name="Baldrian P."/>
            <person name="Stursova M."/>
            <person name="Weitz H."/>
            <person name="Taylor A."/>
            <person name="Grigoriev I.V."/>
            <person name="Nagy L.G."/>
            <person name="Martin F."/>
            <person name="Kauserud H."/>
        </authorList>
    </citation>
    <scope>NUCLEOTIDE SEQUENCE</scope>
    <source>
        <strain evidence="2">9144</strain>
    </source>
</reference>
<keyword evidence="1" id="KW-1133">Transmembrane helix</keyword>
<comment type="caution">
    <text evidence="2">The sequence shown here is derived from an EMBL/GenBank/DDBJ whole genome shotgun (WGS) entry which is preliminary data.</text>
</comment>
<sequence length="187" mass="20498">MSSSESLAVAAAAASAPTNTPVQATLAMLVLGIAGTLYYASPSRLTRIMVAAIASAEKVYIDALESGALSATDVRDIDDMAEKMSSLHTKVSKIRETTLRNSLSRRAAFRQYLTGHTFTLVQCIWEIFGTMLSDNVFLLNLFVTESVPVFYENVSRFKIEVTFNGIVQVSTLRTVQGRLRINILIRV</sequence>